<gene>
    <name evidence="2" type="ORF">I2H31_20675</name>
</gene>
<dbReference type="Proteomes" id="UP000618931">
    <property type="component" value="Unassembled WGS sequence"/>
</dbReference>
<feature type="transmembrane region" description="Helical" evidence="1">
    <location>
        <begin position="6"/>
        <end position="26"/>
    </location>
</feature>
<evidence type="ECO:0000256" key="1">
    <source>
        <dbReference type="SAM" id="Phobius"/>
    </source>
</evidence>
<sequence>MPAATLPVWLAWPCGAAFVLGIYGLGRGIGWASRMFNPDANYFTVPADQAAFRFTLTAAGAFEVSCTRPGRWGSYFKLPEVELQVRRLPDGPVQRLEPSLWSMTKRTNMSGDTTLRIADFVADAPGEYELLNHGTTQFHLGDKLSILPSTAGKTLPLVLLLLVSGMATIGGFVVGLIAALGGVGR</sequence>
<evidence type="ECO:0000313" key="2">
    <source>
        <dbReference type="EMBL" id="MBF9223532.1"/>
    </source>
</evidence>
<protein>
    <recommendedName>
        <fullName evidence="4">DUF3592 domain-containing protein</fullName>
    </recommendedName>
</protein>
<keyword evidence="3" id="KW-1185">Reference proteome</keyword>
<keyword evidence="1" id="KW-0472">Membrane</keyword>
<proteinExistence type="predicted"/>
<dbReference type="RefSeq" id="WP_196294960.1">
    <property type="nucleotide sequence ID" value="NZ_JADQDM010000016.1"/>
</dbReference>
<reference evidence="2 3" key="1">
    <citation type="submission" date="2020-11" db="EMBL/GenBank/DDBJ databases">
        <authorList>
            <person name="Kim M.K."/>
        </authorList>
    </citation>
    <scope>NUCLEOTIDE SEQUENCE [LARGE SCALE GENOMIC DNA]</scope>
    <source>
        <strain evidence="2 3">BT662</strain>
    </source>
</reference>
<keyword evidence="1" id="KW-0812">Transmembrane</keyword>
<feature type="transmembrane region" description="Helical" evidence="1">
    <location>
        <begin position="157"/>
        <end position="180"/>
    </location>
</feature>
<organism evidence="2 3">
    <name type="scientific">Hymenobacter ruricola</name>
    <dbReference type="NCBI Taxonomy" id="2791023"/>
    <lineage>
        <taxon>Bacteria</taxon>
        <taxon>Pseudomonadati</taxon>
        <taxon>Bacteroidota</taxon>
        <taxon>Cytophagia</taxon>
        <taxon>Cytophagales</taxon>
        <taxon>Hymenobacteraceae</taxon>
        <taxon>Hymenobacter</taxon>
    </lineage>
</organism>
<comment type="caution">
    <text evidence="2">The sequence shown here is derived from an EMBL/GenBank/DDBJ whole genome shotgun (WGS) entry which is preliminary data.</text>
</comment>
<name>A0ABS0IAB5_9BACT</name>
<dbReference type="EMBL" id="JADQDM010000016">
    <property type="protein sequence ID" value="MBF9223532.1"/>
    <property type="molecule type" value="Genomic_DNA"/>
</dbReference>
<evidence type="ECO:0008006" key="4">
    <source>
        <dbReference type="Google" id="ProtNLM"/>
    </source>
</evidence>
<keyword evidence="1" id="KW-1133">Transmembrane helix</keyword>
<accession>A0ABS0IAB5</accession>
<evidence type="ECO:0000313" key="3">
    <source>
        <dbReference type="Proteomes" id="UP000618931"/>
    </source>
</evidence>